<feature type="transmembrane region" description="Helical" evidence="11">
    <location>
        <begin position="47"/>
        <end position="65"/>
    </location>
</feature>
<dbReference type="InterPro" id="IPR004358">
    <property type="entry name" value="Sig_transdc_His_kin-like_C"/>
</dbReference>
<comment type="catalytic activity">
    <reaction evidence="1">
        <text>ATP + protein L-histidine = ADP + protein N-phospho-L-histidine.</text>
        <dbReference type="EC" id="2.7.13.3"/>
    </reaction>
</comment>
<gene>
    <name evidence="13" type="ORF">E5259_14255</name>
</gene>
<accession>A0A7G5MVL7</accession>
<dbReference type="EMBL" id="CP039126">
    <property type="protein sequence ID" value="QMW78660.1"/>
    <property type="molecule type" value="Genomic_DNA"/>
</dbReference>
<evidence type="ECO:0000313" key="13">
    <source>
        <dbReference type="EMBL" id="QMW78660.1"/>
    </source>
</evidence>
<keyword evidence="5" id="KW-0808">Transferase</keyword>
<evidence type="ECO:0000256" key="11">
    <source>
        <dbReference type="SAM" id="Phobius"/>
    </source>
</evidence>
<dbReference type="Gene3D" id="3.30.565.10">
    <property type="entry name" value="Histidine kinase-like ATPase, C-terminal domain"/>
    <property type="match status" value="1"/>
</dbReference>
<keyword evidence="4" id="KW-1003">Cell membrane</keyword>
<dbReference type="PROSITE" id="PS50109">
    <property type="entry name" value="HIS_KIN"/>
    <property type="match status" value="1"/>
</dbReference>
<keyword evidence="8 11" id="KW-1133">Transmembrane helix</keyword>
<evidence type="ECO:0000256" key="7">
    <source>
        <dbReference type="ARBA" id="ARBA00022777"/>
    </source>
</evidence>
<evidence type="ECO:0000256" key="10">
    <source>
        <dbReference type="ARBA" id="ARBA00023136"/>
    </source>
</evidence>
<evidence type="ECO:0000259" key="12">
    <source>
        <dbReference type="PROSITE" id="PS50109"/>
    </source>
</evidence>
<dbReference type="PANTHER" id="PTHR45453">
    <property type="entry name" value="PHOSPHATE REGULON SENSOR PROTEIN PHOR"/>
    <property type="match status" value="1"/>
</dbReference>
<dbReference type="SMART" id="SM00387">
    <property type="entry name" value="HATPase_c"/>
    <property type="match status" value="1"/>
</dbReference>
<sequence length="345" mass="39998">MAIKCKGVWSMKFSKYLRDKSMECILFTGTGIAVGMFLLVLSAELPVILMCELPFFFVFFLCLYLDHSRKKEYYESLLQVFEDLDEKRYLSETVERPSFLEGKICHSILRQMEKDMNDQAIRQEMEFSAYKNYIESWVHEVKLPIASSKLLIENHKNEVTLSLEEELDRIDNYVEQVLYYARSENVEEDYHLEWTKLEPVIRQTVKRFARDLISHNVMPSIEVKECTVMTDAKWLSFILGQLIQNAVKYCGPDAKVRFYVRQEKGETFLYVEDNGIGIAARDLPRVFDRGYTGENIRKSSNATGMGLYLCRQLCLKMGLSLAIDSQQGRGTSICISFPNCGPKET</sequence>
<feature type="transmembrane region" description="Helical" evidence="11">
    <location>
        <begin position="21"/>
        <end position="41"/>
    </location>
</feature>
<dbReference type="EC" id="2.7.13.3" evidence="3"/>
<keyword evidence="7 13" id="KW-0418">Kinase</keyword>
<evidence type="ECO:0000313" key="14">
    <source>
        <dbReference type="Proteomes" id="UP000515789"/>
    </source>
</evidence>
<protein>
    <recommendedName>
        <fullName evidence="3">histidine kinase</fullName>
        <ecNumber evidence="3">2.7.13.3</ecNumber>
    </recommendedName>
</protein>
<keyword evidence="9" id="KW-0902">Two-component regulatory system</keyword>
<dbReference type="InterPro" id="IPR050351">
    <property type="entry name" value="BphY/WalK/GraS-like"/>
</dbReference>
<dbReference type="PANTHER" id="PTHR45453:SF2">
    <property type="entry name" value="HISTIDINE KINASE"/>
    <property type="match status" value="1"/>
</dbReference>
<evidence type="ECO:0000256" key="6">
    <source>
        <dbReference type="ARBA" id="ARBA00022692"/>
    </source>
</evidence>
<dbReference type="SUPFAM" id="SSF55874">
    <property type="entry name" value="ATPase domain of HSP90 chaperone/DNA topoisomerase II/histidine kinase"/>
    <property type="match status" value="1"/>
</dbReference>
<evidence type="ECO:0000256" key="3">
    <source>
        <dbReference type="ARBA" id="ARBA00012438"/>
    </source>
</evidence>
<evidence type="ECO:0000256" key="1">
    <source>
        <dbReference type="ARBA" id="ARBA00000085"/>
    </source>
</evidence>
<keyword evidence="10 11" id="KW-0472">Membrane</keyword>
<evidence type="ECO:0000256" key="4">
    <source>
        <dbReference type="ARBA" id="ARBA00022475"/>
    </source>
</evidence>
<dbReference type="InterPro" id="IPR005467">
    <property type="entry name" value="His_kinase_dom"/>
</dbReference>
<evidence type="ECO:0000256" key="2">
    <source>
        <dbReference type="ARBA" id="ARBA00004651"/>
    </source>
</evidence>
<dbReference type="InterPro" id="IPR003594">
    <property type="entry name" value="HATPase_dom"/>
</dbReference>
<keyword evidence="6 11" id="KW-0812">Transmembrane</keyword>
<proteinExistence type="predicted"/>
<comment type="subcellular location">
    <subcellularLocation>
        <location evidence="2">Cell membrane</location>
        <topology evidence="2">Multi-pass membrane protein</topology>
    </subcellularLocation>
</comment>
<feature type="domain" description="Histidine kinase" evidence="12">
    <location>
        <begin position="136"/>
        <end position="341"/>
    </location>
</feature>
<organism evidence="13 14">
    <name type="scientific">Blautia producta</name>
    <dbReference type="NCBI Taxonomy" id="33035"/>
    <lineage>
        <taxon>Bacteria</taxon>
        <taxon>Bacillati</taxon>
        <taxon>Bacillota</taxon>
        <taxon>Clostridia</taxon>
        <taxon>Lachnospirales</taxon>
        <taxon>Lachnospiraceae</taxon>
        <taxon>Blautia</taxon>
    </lineage>
</organism>
<evidence type="ECO:0000256" key="5">
    <source>
        <dbReference type="ARBA" id="ARBA00022679"/>
    </source>
</evidence>
<dbReference type="PRINTS" id="PR00344">
    <property type="entry name" value="BCTRLSENSOR"/>
</dbReference>
<reference evidence="13 14" key="1">
    <citation type="submission" date="2019-04" db="EMBL/GenBank/DDBJ databases">
        <authorList>
            <person name="Schori C."/>
            <person name="Ahrens C."/>
        </authorList>
    </citation>
    <scope>NUCLEOTIDE SEQUENCE [LARGE SCALE GENOMIC DNA]</scope>
    <source>
        <strain evidence="13 14">DSM 2950</strain>
    </source>
</reference>
<dbReference type="GO" id="GO:0005886">
    <property type="term" value="C:plasma membrane"/>
    <property type="evidence" value="ECO:0007669"/>
    <property type="project" value="UniProtKB-SubCell"/>
</dbReference>
<dbReference type="Proteomes" id="UP000515789">
    <property type="component" value="Chromosome"/>
</dbReference>
<name>A0A7G5MVL7_9FIRM</name>
<evidence type="ECO:0000256" key="9">
    <source>
        <dbReference type="ARBA" id="ARBA00023012"/>
    </source>
</evidence>
<dbReference type="AlphaFoldDB" id="A0A7G5MVL7"/>
<dbReference type="InterPro" id="IPR036890">
    <property type="entry name" value="HATPase_C_sf"/>
</dbReference>
<evidence type="ECO:0000256" key="8">
    <source>
        <dbReference type="ARBA" id="ARBA00022989"/>
    </source>
</evidence>
<dbReference type="GO" id="GO:0000155">
    <property type="term" value="F:phosphorelay sensor kinase activity"/>
    <property type="evidence" value="ECO:0007669"/>
    <property type="project" value="TreeGrafter"/>
</dbReference>
<dbReference type="Pfam" id="PF02518">
    <property type="entry name" value="HATPase_c"/>
    <property type="match status" value="1"/>
</dbReference>
<dbReference type="GO" id="GO:0016036">
    <property type="term" value="P:cellular response to phosphate starvation"/>
    <property type="evidence" value="ECO:0007669"/>
    <property type="project" value="TreeGrafter"/>
</dbReference>
<dbReference type="GO" id="GO:0004721">
    <property type="term" value="F:phosphoprotein phosphatase activity"/>
    <property type="evidence" value="ECO:0007669"/>
    <property type="project" value="TreeGrafter"/>
</dbReference>